<dbReference type="Gene3D" id="3.60.20.10">
    <property type="entry name" value="Glutamine Phosphoribosylpyrophosphate, subunit 1, domain 1"/>
    <property type="match status" value="1"/>
</dbReference>
<dbReference type="GO" id="GO:0008757">
    <property type="term" value="F:S-adenosylmethionine-dependent methyltransferase activity"/>
    <property type="evidence" value="ECO:0007669"/>
    <property type="project" value="InterPro"/>
</dbReference>
<keyword evidence="3" id="KW-1185">Reference proteome</keyword>
<dbReference type="Pfam" id="PF00227">
    <property type="entry name" value="Proteasome"/>
    <property type="match status" value="1"/>
</dbReference>
<dbReference type="InterPro" id="IPR029055">
    <property type="entry name" value="Ntn_hydrolases_N"/>
</dbReference>
<dbReference type="InterPro" id="IPR001353">
    <property type="entry name" value="Proteasome_sua/b"/>
</dbReference>
<dbReference type="Pfam" id="PF08241">
    <property type="entry name" value="Methyltransf_11"/>
    <property type="match status" value="1"/>
</dbReference>
<dbReference type="PANTHER" id="PTHR44843">
    <property type="entry name" value="METHYLTRANSFERASE"/>
    <property type="match status" value="1"/>
</dbReference>
<dbReference type="GO" id="GO:0051603">
    <property type="term" value="P:proteolysis involved in protein catabolic process"/>
    <property type="evidence" value="ECO:0007669"/>
    <property type="project" value="InterPro"/>
</dbReference>
<reference evidence="2 3" key="1">
    <citation type="submission" date="2019-12" db="EMBL/GenBank/DDBJ databases">
        <authorList>
            <person name="Alioto T."/>
            <person name="Alioto T."/>
            <person name="Gomez Garrido J."/>
        </authorList>
    </citation>
    <scope>NUCLEOTIDE SEQUENCE [LARGE SCALE GENOMIC DNA]</scope>
</reference>
<dbReference type="AlphaFoldDB" id="A0A8S0UJ47"/>
<accession>A0A8S0UJ47</accession>
<gene>
    <name evidence="2" type="ORF">OLEA9_A111282</name>
</gene>
<evidence type="ECO:0000313" key="3">
    <source>
        <dbReference type="Proteomes" id="UP000594638"/>
    </source>
</evidence>
<dbReference type="GO" id="GO:0005839">
    <property type="term" value="C:proteasome core complex"/>
    <property type="evidence" value="ECO:0007669"/>
    <property type="project" value="InterPro"/>
</dbReference>
<dbReference type="SUPFAM" id="SSF56235">
    <property type="entry name" value="N-terminal nucleophile aminohydrolases (Ntn hydrolases)"/>
    <property type="match status" value="1"/>
</dbReference>
<dbReference type="Gramene" id="OE9A111282T1">
    <property type="protein sequence ID" value="OE9A111282C1"/>
    <property type="gene ID" value="OE9A111282"/>
</dbReference>
<protein>
    <submittedName>
        <fullName evidence="2">Uncharacterized protein LOC111398920</fullName>
    </submittedName>
</protein>
<sequence>MERNKGKPGFLKPSSAIIAIAGKSARATPLKLPGLWATDGFQKAVRFYSSMFQGPMSDGVFSPNFKVLCIEMQMGSDVFALKDIGVEDSIGIFKKPLVISGQGFKQPFNDETFDFIFAGDGMVEKSVRPVDLAAEINRTLKPEGFRYGYKKGVTLPYAAWVSNESLFFEINQGPDHKNAEKGKRDGEVLTSSVFAWFCIRWIEYDCMIEELTLSLLKADCFKLNMPLKPSSSTAITIKNKEGVVLAVEKHITSPLLEPSNMEKIMEIDEHRSCAMIGLIADAQTLVEHARVETQEHNHIFS</sequence>
<dbReference type="EMBL" id="CACTIH010007828">
    <property type="protein sequence ID" value="CAA3018380.1"/>
    <property type="molecule type" value="Genomic_DNA"/>
</dbReference>
<dbReference type="PANTHER" id="PTHR44843:SF14">
    <property type="entry name" value="METHYLTRANSFERASE TYPE 11 DOMAIN-CONTAINING PROTEIN"/>
    <property type="match status" value="1"/>
</dbReference>
<dbReference type="OrthoDB" id="10006218at2759"/>
<dbReference type="Proteomes" id="UP000594638">
    <property type="component" value="Unassembled WGS sequence"/>
</dbReference>
<feature type="domain" description="Methyltransferase type 11" evidence="1">
    <location>
        <begin position="99"/>
        <end position="145"/>
    </location>
</feature>
<comment type="caution">
    <text evidence="2">The sequence shown here is derived from an EMBL/GenBank/DDBJ whole genome shotgun (WGS) entry which is preliminary data.</text>
</comment>
<organism evidence="2 3">
    <name type="scientific">Olea europaea subsp. europaea</name>
    <dbReference type="NCBI Taxonomy" id="158383"/>
    <lineage>
        <taxon>Eukaryota</taxon>
        <taxon>Viridiplantae</taxon>
        <taxon>Streptophyta</taxon>
        <taxon>Embryophyta</taxon>
        <taxon>Tracheophyta</taxon>
        <taxon>Spermatophyta</taxon>
        <taxon>Magnoliopsida</taxon>
        <taxon>eudicotyledons</taxon>
        <taxon>Gunneridae</taxon>
        <taxon>Pentapetalae</taxon>
        <taxon>asterids</taxon>
        <taxon>lamiids</taxon>
        <taxon>Lamiales</taxon>
        <taxon>Oleaceae</taxon>
        <taxon>Oleeae</taxon>
        <taxon>Olea</taxon>
    </lineage>
</organism>
<evidence type="ECO:0000259" key="1">
    <source>
        <dbReference type="Pfam" id="PF08241"/>
    </source>
</evidence>
<dbReference type="GO" id="GO:0009820">
    <property type="term" value="P:alkaloid metabolic process"/>
    <property type="evidence" value="ECO:0007669"/>
    <property type="project" value="UniProtKB-KW"/>
</dbReference>
<proteinExistence type="predicted"/>
<name>A0A8S0UJ47_OLEEU</name>
<dbReference type="InterPro" id="IPR013216">
    <property type="entry name" value="Methyltransf_11"/>
</dbReference>
<evidence type="ECO:0000313" key="2">
    <source>
        <dbReference type="EMBL" id="CAA3018380.1"/>
    </source>
</evidence>